<dbReference type="InterPro" id="IPR044925">
    <property type="entry name" value="His-Me_finger_sf"/>
</dbReference>
<name>X0U3H5_9ZZZZ</name>
<comment type="caution">
    <text evidence="2">The sequence shown here is derived from an EMBL/GenBank/DDBJ whole genome shotgun (WGS) entry which is preliminary data.</text>
</comment>
<dbReference type="AlphaFoldDB" id="X0U3H5"/>
<feature type="region of interest" description="Disordered" evidence="1">
    <location>
        <begin position="1"/>
        <end position="23"/>
    </location>
</feature>
<gene>
    <name evidence="2" type="ORF">S01H1_45337</name>
</gene>
<proteinExistence type="predicted"/>
<dbReference type="Gene3D" id="3.90.75.20">
    <property type="match status" value="1"/>
</dbReference>
<feature type="non-terminal residue" evidence="2">
    <location>
        <position position="1"/>
    </location>
</feature>
<reference evidence="2" key="1">
    <citation type="journal article" date="2014" name="Front. Microbiol.">
        <title>High frequency of phylogenetically diverse reductive dehalogenase-homologous genes in deep subseafloor sedimentary metagenomes.</title>
        <authorList>
            <person name="Kawai M."/>
            <person name="Futagami T."/>
            <person name="Toyoda A."/>
            <person name="Takaki Y."/>
            <person name="Nishi S."/>
            <person name="Hori S."/>
            <person name="Arai W."/>
            <person name="Tsubouchi T."/>
            <person name="Morono Y."/>
            <person name="Uchiyama I."/>
            <person name="Ito T."/>
            <person name="Fujiyama A."/>
            <person name="Inagaki F."/>
            <person name="Takami H."/>
        </authorList>
    </citation>
    <scope>NUCLEOTIDE SEQUENCE</scope>
    <source>
        <strain evidence="2">Expedition CK06-06</strain>
    </source>
</reference>
<evidence type="ECO:0000313" key="2">
    <source>
        <dbReference type="EMBL" id="GAG00095.1"/>
    </source>
</evidence>
<dbReference type="SUPFAM" id="SSF54060">
    <property type="entry name" value="His-Me finger endonucleases"/>
    <property type="match status" value="1"/>
</dbReference>
<organism evidence="2">
    <name type="scientific">marine sediment metagenome</name>
    <dbReference type="NCBI Taxonomy" id="412755"/>
    <lineage>
        <taxon>unclassified sequences</taxon>
        <taxon>metagenomes</taxon>
        <taxon>ecological metagenomes</taxon>
    </lineage>
</organism>
<feature type="compositionally biased region" description="Basic and acidic residues" evidence="1">
    <location>
        <begin position="10"/>
        <end position="19"/>
    </location>
</feature>
<evidence type="ECO:0000256" key="1">
    <source>
        <dbReference type="SAM" id="MobiDB-lite"/>
    </source>
</evidence>
<protein>
    <submittedName>
        <fullName evidence="2">Uncharacterized protein</fullName>
    </submittedName>
</protein>
<sequence>SSGLRDAEDETHGEKEPARKGKMSVATKWYVRVTKPNHPRANKRGQVKRSVLVMEQAIGRYLLPDEEVHHLNRVMTDDFIGNLFLTTHSSHRQMEKNIKNRYEIALSKMNAEGGGI</sequence>
<accession>X0U3H5</accession>
<dbReference type="EMBL" id="BARS01028966">
    <property type="protein sequence ID" value="GAG00095.1"/>
    <property type="molecule type" value="Genomic_DNA"/>
</dbReference>